<evidence type="ECO:0000313" key="1">
    <source>
        <dbReference type="EMBL" id="QPM90149.1"/>
    </source>
</evidence>
<dbReference type="RefSeq" id="WP_231388639.1">
    <property type="nucleotide sequence ID" value="NZ_CP060436.1"/>
</dbReference>
<dbReference type="AlphaFoldDB" id="A0A418SJ80"/>
<dbReference type="EMBL" id="CP060436">
    <property type="protein sequence ID" value="QPM90149.1"/>
    <property type="molecule type" value="Genomic_DNA"/>
</dbReference>
<evidence type="ECO:0000313" key="2">
    <source>
        <dbReference type="Proteomes" id="UP000283786"/>
    </source>
</evidence>
<dbReference type="Gene3D" id="3.40.190.10">
    <property type="entry name" value="Periplasmic binding protein-like II"/>
    <property type="match status" value="2"/>
</dbReference>
<dbReference type="Proteomes" id="UP000283786">
    <property type="component" value="Chromosome"/>
</dbReference>
<organism evidence="1 2">
    <name type="scientific">Pseudooceanicola algae</name>
    <dbReference type="NCBI Taxonomy" id="1537215"/>
    <lineage>
        <taxon>Bacteria</taxon>
        <taxon>Pseudomonadati</taxon>
        <taxon>Pseudomonadota</taxon>
        <taxon>Alphaproteobacteria</taxon>
        <taxon>Rhodobacterales</taxon>
        <taxon>Paracoccaceae</taxon>
        <taxon>Pseudooceanicola</taxon>
    </lineage>
</organism>
<dbReference type="SUPFAM" id="SSF53850">
    <property type="entry name" value="Periplasmic binding protein-like II"/>
    <property type="match status" value="1"/>
</dbReference>
<accession>A0A418SJ80</accession>
<dbReference type="Pfam" id="PF12974">
    <property type="entry name" value="Phosphonate-bd"/>
    <property type="match status" value="1"/>
</dbReference>
<reference evidence="1 2" key="1">
    <citation type="submission" date="2020-08" db="EMBL/GenBank/DDBJ databases">
        <title>Genome sequence of Rhodobacteraceae bacterium Lw-13e.</title>
        <authorList>
            <person name="Poehlein A."/>
            <person name="Wolter L."/>
            <person name="Daniel R."/>
            <person name="Brinkhoff T."/>
        </authorList>
    </citation>
    <scope>NUCLEOTIDE SEQUENCE [LARGE SCALE GENOMIC DNA]</scope>
    <source>
        <strain evidence="1 2">Lw-13e</strain>
    </source>
</reference>
<proteinExistence type="predicted"/>
<dbReference type="PANTHER" id="PTHR35841:SF1">
    <property type="entry name" value="PHOSPHONATES-BINDING PERIPLASMIC PROTEIN"/>
    <property type="match status" value="1"/>
</dbReference>
<name>A0A418SJ80_9RHOB</name>
<dbReference type="KEGG" id="palw:PSAL_013840"/>
<sequence length="255" mass="27604">MNGLIASFPMYDRPETAPVYDRLWSGIRDSLGEGPVQLTRDADLWAQWRSPDLLLSQTCGLPFRSRLKGRVTLVGTPDPGFPGLPSGQYQSALILRRDDPAREFAELDGAPFAYNDALSQSGWAALQTLCAAQGVMPGGLLETGSHAASARAVAAGQVRAAALDRHSWHLIDLFDDIARDLRVLCLTPPTPALPLITATTRDPERLRYAISAALTALSPDERALIGFHRLVRIPSDEYDQQPLPSPPASGTNSPE</sequence>
<protein>
    <submittedName>
        <fullName evidence="1">Uncharacterized protein</fullName>
    </submittedName>
</protein>
<keyword evidence="2" id="KW-1185">Reference proteome</keyword>
<gene>
    <name evidence="1" type="ORF">PSAL_013840</name>
</gene>
<dbReference type="PANTHER" id="PTHR35841">
    <property type="entry name" value="PHOSPHONATES-BINDING PERIPLASMIC PROTEIN"/>
    <property type="match status" value="1"/>
</dbReference>